<feature type="compositionally biased region" description="Low complexity" evidence="1">
    <location>
        <begin position="397"/>
        <end position="407"/>
    </location>
</feature>
<accession>A0A1D1ZUC1</accession>
<organism evidence="3">
    <name type="scientific">Auxenochlorella protothecoides</name>
    <name type="common">Green microalga</name>
    <name type="synonym">Chlorella protothecoides</name>
    <dbReference type="NCBI Taxonomy" id="3075"/>
    <lineage>
        <taxon>Eukaryota</taxon>
        <taxon>Viridiplantae</taxon>
        <taxon>Chlorophyta</taxon>
        <taxon>core chlorophytes</taxon>
        <taxon>Trebouxiophyceae</taxon>
        <taxon>Chlorellales</taxon>
        <taxon>Chlorellaceae</taxon>
        <taxon>Auxenochlorella</taxon>
    </lineage>
</organism>
<proteinExistence type="predicted"/>
<dbReference type="EMBL" id="GDKF01008145">
    <property type="protein sequence ID" value="JAT70477.1"/>
    <property type="molecule type" value="Transcribed_RNA"/>
</dbReference>
<evidence type="ECO:0000313" key="3">
    <source>
        <dbReference type="EMBL" id="JAT70477.1"/>
    </source>
</evidence>
<feature type="region of interest" description="Disordered" evidence="1">
    <location>
        <begin position="397"/>
        <end position="417"/>
    </location>
</feature>
<dbReference type="InterPro" id="IPR019147">
    <property type="entry name" value="SWAP_N_domain"/>
</dbReference>
<dbReference type="Pfam" id="PF09750">
    <property type="entry name" value="DRY_EERY"/>
    <property type="match status" value="1"/>
</dbReference>
<dbReference type="AlphaFoldDB" id="A0A1D1ZUC1"/>
<evidence type="ECO:0000256" key="1">
    <source>
        <dbReference type="SAM" id="MobiDB-lite"/>
    </source>
</evidence>
<protein>
    <recommendedName>
        <fullName evidence="2">Suppressor of white apricot N-terminal domain-containing protein</fullName>
    </recommendedName>
</protein>
<reference evidence="3" key="1">
    <citation type="submission" date="2015-08" db="EMBL/GenBank/DDBJ databases">
        <authorList>
            <person name="Babu N.S."/>
            <person name="Beckwith C.J."/>
            <person name="Beseler K.G."/>
            <person name="Brison A."/>
            <person name="Carone J.V."/>
            <person name="Caskin T.P."/>
            <person name="Diamond M."/>
            <person name="Durham M.E."/>
            <person name="Foxe J.M."/>
            <person name="Go M."/>
            <person name="Henderson B.A."/>
            <person name="Jones I.B."/>
            <person name="McGettigan J.A."/>
            <person name="Micheletti S.J."/>
            <person name="Nasrallah M.E."/>
            <person name="Ortiz D."/>
            <person name="Piller C.R."/>
            <person name="Privatt S.R."/>
            <person name="Schneider S.L."/>
            <person name="Sharp S."/>
            <person name="Smith T.C."/>
            <person name="Stanton J.D."/>
            <person name="Ullery H.E."/>
            <person name="Wilson R.J."/>
            <person name="Serrano M.G."/>
            <person name="Buck G."/>
            <person name="Lee V."/>
            <person name="Wang Y."/>
            <person name="Carvalho R."/>
            <person name="Voegtly L."/>
            <person name="Shi R."/>
            <person name="Duckworth R."/>
            <person name="Johnson A."/>
            <person name="Loviza R."/>
            <person name="Walstead R."/>
            <person name="Shah Z."/>
            <person name="Kiflezghi M."/>
            <person name="Wade K."/>
            <person name="Ball S.L."/>
            <person name="Bradley K.W."/>
            <person name="Asai D.J."/>
            <person name="Bowman C.A."/>
            <person name="Russell D.A."/>
            <person name="Pope W.H."/>
            <person name="Jacobs-Sera D."/>
            <person name="Hendrix R.W."/>
            <person name="Hatfull G.F."/>
        </authorList>
    </citation>
    <scope>NUCLEOTIDE SEQUENCE</scope>
</reference>
<feature type="region of interest" description="Disordered" evidence="1">
    <location>
        <begin position="1"/>
        <end position="39"/>
    </location>
</feature>
<sequence length="471" mass="48627">MASYYHEARAQARALKDRTTANKARSERRLTDEEAQREDPVHALRLRGHACAVPGDSRTCCAADLAQGSVQLPGGAPGEDVDRFDARMLLDPAELAAAGPAPGGAGRGPADTELEEQLAFESYRDVIRWACQGLAPHEGLAHAAQEDVAIRTAQRRAALGLAAGMRGGGGPAGRDPGYAAGGLGHDAPTDGDRVSASEGSGDEGGGEDPGADVRMDALARAYGVADFSAMLRWAVRREAAAAAAGLSARLAPRGPAGGWAARKRALRLRAPAGQDGCSEGAGTHAGSLDWIPVQQAVEVGLRPCLSGVGLRPGPSLRGQARDRDVGARAGAQGPTALPGSQTAPQAHQQSPGPALPPARETPKERLQRLMAAQLGKKIHQDAAAQALRRSQEVREAAALSAAHASQAPRRAGAGGNADPSGHRYCFGNVLGSPGWSCEAECCSMLQQRGVQGTAHGKERGNLAMHECTPDN</sequence>
<feature type="domain" description="Suppressor of white apricot N-terminal" evidence="2">
    <location>
        <begin position="44"/>
        <end position="148"/>
    </location>
</feature>
<evidence type="ECO:0000259" key="2">
    <source>
        <dbReference type="Pfam" id="PF09750"/>
    </source>
</evidence>
<feature type="compositionally biased region" description="Polar residues" evidence="1">
    <location>
        <begin position="338"/>
        <end position="351"/>
    </location>
</feature>
<gene>
    <name evidence="3" type="ORF">g.3330</name>
</gene>
<feature type="region of interest" description="Disordered" evidence="1">
    <location>
        <begin position="165"/>
        <end position="212"/>
    </location>
</feature>
<feature type="compositionally biased region" description="Acidic residues" evidence="1">
    <location>
        <begin position="200"/>
        <end position="210"/>
    </location>
</feature>
<name>A0A1D1ZUC1_AUXPR</name>
<feature type="region of interest" description="Disordered" evidence="1">
    <location>
        <begin position="308"/>
        <end position="363"/>
    </location>
</feature>